<evidence type="ECO:0000256" key="4">
    <source>
        <dbReference type="ARBA" id="ARBA00023136"/>
    </source>
</evidence>
<comment type="subcellular location">
    <subcellularLocation>
        <location evidence="1">Membrane</location>
    </subcellularLocation>
</comment>
<organism evidence="6">
    <name type="scientific">Petromyzon marinus</name>
    <name type="common">Sea lamprey</name>
    <dbReference type="NCBI Taxonomy" id="7757"/>
    <lineage>
        <taxon>Eukaryota</taxon>
        <taxon>Metazoa</taxon>
        <taxon>Chordata</taxon>
        <taxon>Craniata</taxon>
        <taxon>Vertebrata</taxon>
        <taxon>Cyclostomata</taxon>
        <taxon>Hyperoartia</taxon>
        <taxon>Petromyzontiformes</taxon>
        <taxon>Petromyzontidae</taxon>
        <taxon>Petromyzon</taxon>
    </lineage>
</organism>
<dbReference type="AlphaFoldDB" id="S4RX22"/>
<evidence type="ECO:0000256" key="3">
    <source>
        <dbReference type="ARBA" id="ARBA00022989"/>
    </source>
</evidence>
<dbReference type="HOGENOM" id="CLU_2819284_0_0_1"/>
<keyword evidence="4" id="KW-0472">Membrane</keyword>
<evidence type="ECO:0000256" key="2">
    <source>
        <dbReference type="ARBA" id="ARBA00022692"/>
    </source>
</evidence>
<dbReference type="InterPro" id="IPR013057">
    <property type="entry name" value="AA_transpt_TM"/>
</dbReference>
<protein>
    <recommendedName>
        <fullName evidence="5">Amino acid transporter transmembrane domain-containing protein</fullName>
    </recommendedName>
</protein>
<dbReference type="GeneTree" id="ENSGT00940000157127"/>
<name>S4RX22_PETMA</name>
<sequence length="67" mass="7195">MLVFVRRLLLVSVALLSVYSIHLLLKTAGIVGIRAYEQLGYGAFKTPGKVAAGCAITLQNIGGTRQY</sequence>
<evidence type="ECO:0000256" key="1">
    <source>
        <dbReference type="ARBA" id="ARBA00004370"/>
    </source>
</evidence>
<dbReference type="Pfam" id="PF01490">
    <property type="entry name" value="Aa_trans"/>
    <property type="match status" value="1"/>
</dbReference>
<dbReference type="STRING" id="7757.ENSPMAP00000009762"/>
<proteinExistence type="predicted"/>
<reference evidence="6" key="1">
    <citation type="submission" date="2025-08" db="UniProtKB">
        <authorList>
            <consortium name="Ensembl"/>
        </authorList>
    </citation>
    <scope>IDENTIFICATION</scope>
</reference>
<evidence type="ECO:0000313" key="6">
    <source>
        <dbReference type="Ensembl" id="ENSPMAP00000009762.1"/>
    </source>
</evidence>
<reference evidence="6" key="2">
    <citation type="submission" date="2025-09" db="UniProtKB">
        <authorList>
            <consortium name="Ensembl"/>
        </authorList>
    </citation>
    <scope>IDENTIFICATION</scope>
</reference>
<dbReference type="OMA" id="NIGGTRQ"/>
<evidence type="ECO:0000259" key="5">
    <source>
        <dbReference type="Pfam" id="PF01490"/>
    </source>
</evidence>
<keyword evidence="2" id="KW-0812">Transmembrane</keyword>
<feature type="domain" description="Amino acid transporter transmembrane" evidence="5">
    <location>
        <begin position="8"/>
        <end position="64"/>
    </location>
</feature>
<dbReference type="Ensembl" id="ENSPMAT00000009803.1">
    <property type="protein sequence ID" value="ENSPMAP00000009762.1"/>
    <property type="gene ID" value="ENSPMAG00000008865.1"/>
</dbReference>
<accession>S4RX22</accession>
<keyword evidence="3" id="KW-1133">Transmembrane helix</keyword>
<dbReference type="GO" id="GO:0016020">
    <property type="term" value="C:membrane"/>
    <property type="evidence" value="ECO:0007669"/>
    <property type="project" value="UniProtKB-SubCell"/>
</dbReference>